<dbReference type="AlphaFoldDB" id="A4CNL9"/>
<feature type="binding site" evidence="5">
    <location>
        <position position="257"/>
    </location>
    <ligand>
        <name>S-adenosyl-L-methionine</name>
        <dbReference type="ChEBI" id="CHEBI:59789"/>
    </ligand>
</feature>
<dbReference type="GO" id="GO:0008173">
    <property type="term" value="F:RNA methyltransferase activity"/>
    <property type="evidence" value="ECO:0007669"/>
    <property type="project" value="InterPro"/>
</dbReference>
<protein>
    <submittedName>
        <fullName evidence="7">Putative sun protein</fullName>
    </submittedName>
</protein>
<sequence>MMRMHRNLVFAVWDGLDQIFNENAYADKVVEKLLRRDKRWGSRDRGFIAETVYDMVRYRRLYAEIAGVSAPYSRQDLGRMFAVWAILRGHTLPDWKEFAGTPERRIKGRFDALQESRAVRESVPDWLDALGAESLGEAVWDRELRALNQQAEVVLRVNRLKASPEQVRESLSEAGFETAPISGYPDALRLLERANVFGSEAFRSGWFEIQDASSQRVAPLLAPEPGMRVIDTCAGAGGKSLHLAALMENKGQILALDIYANKLRELKKRAKRAGAFNIETRPIESSKTLKRLAGSADRVLIDAPCSGLGVLRRNPDAKWKLRPEFVEELTRTQAELLNSYSQLLKPGGKLVYATCSILPGENEQQVARFLDSGAGQAFRLEEEHRILACESGFDGFYLALLNHTG</sequence>
<comment type="caution">
    <text evidence="5">Lacks conserved residue(s) required for the propagation of feature annotation.</text>
</comment>
<dbReference type="GO" id="GO:0003723">
    <property type="term" value="F:RNA binding"/>
    <property type="evidence" value="ECO:0007669"/>
    <property type="project" value="UniProtKB-UniRule"/>
</dbReference>
<dbReference type="GO" id="GO:0001510">
    <property type="term" value="P:RNA methylation"/>
    <property type="evidence" value="ECO:0007669"/>
    <property type="project" value="InterPro"/>
</dbReference>
<dbReference type="PRINTS" id="PR02008">
    <property type="entry name" value="RCMTFAMILY"/>
</dbReference>
<dbReference type="Pfam" id="PF22458">
    <property type="entry name" value="RsmF-B_ferredox"/>
    <property type="match status" value="1"/>
</dbReference>
<dbReference type="PANTHER" id="PTHR22807:SF53">
    <property type="entry name" value="RIBOSOMAL RNA SMALL SUBUNIT METHYLTRANSFERASE B-RELATED"/>
    <property type="match status" value="1"/>
</dbReference>
<keyword evidence="3 5" id="KW-0949">S-adenosyl-L-methionine</keyword>
<feature type="active site" description="Nucleophile" evidence="5">
    <location>
        <position position="355"/>
    </location>
</feature>
<proteinExistence type="inferred from homology"/>
<accession>A4CNL9</accession>
<evidence type="ECO:0000256" key="3">
    <source>
        <dbReference type="ARBA" id="ARBA00022691"/>
    </source>
</evidence>
<dbReference type="CDD" id="cd02440">
    <property type="entry name" value="AdoMet_MTases"/>
    <property type="match status" value="1"/>
</dbReference>
<keyword evidence="1 5" id="KW-0489">Methyltransferase</keyword>
<dbReference type="InterPro" id="IPR054728">
    <property type="entry name" value="RsmB-like_ferredoxin"/>
</dbReference>
<keyword evidence="8" id="KW-1185">Reference proteome</keyword>
<gene>
    <name evidence="7" type="ordered locus">RB2501_00381</name>
</gene>
<feature type="binding site" evidence="5">
    <location>
        <position position="302"/>
    </location>
    <ligand>
        <name>S-adenosyl-L-methionine</name>
        <dbReference type="ChEBI" id="CHEBI:59789"/>
    </ligand>
</feature>
<organism evidence="7 8">
    <name type="scientific">Robiginitalea biformata (strain ATCC BAA-864 / DSM 15991 / KCTC 12146 / HTCC2501)</name>
    <dbReference type="NCBI Taxonomy" id="313596"/>
    <lineage>
        <taxon>Bacteria</taxon>
        <taxon>Pseudomonadati</taxon>
        <taxon>Bacteroidota</taxon>
        <taxon>Flavobacteriia</taxon>
        <taxon>Flavobacteriales</taxon>
        <taxon>Flavobacteriaceae</taxon>
        <taxon>Robiginitalea</taxon>
    </lineage>
</organism>
<evidence type="ECO:0000259" key="6">
    <source>
        <dbReference type="PROSITE" id="PS51686"/>
    </source>
</evidence>
<dbReference type="STRING" id="313596.RB2501_00381"/>
<evidence type="ECO:0000256" key="2">
    <source>
        <dbReference type="ARBA" id="ARBA00022679"/>
    </source>
</evidence>
<dbReference type="PANTHER" id="PTHR22807">
    <property type="entry name" value="NOP2 YEAST -RELATED NOL1/NOP2/FMU SUN DOMAIN-CONTAINING"/>
    <property type="match status" value="1"/>
</dbReference>
<reference evidence="7 8" key="1">
    <citation type="journal article" date="2009" name="J. Bacteriol.">
        <title>Complete genome sequence of Robiginitalea biformata HTCC2501.</title>
        <authorList>
            <person name="Oh H.M."/>
            <person name="Giovannoni S.J."/>
            <person name="Lee K."/>
            <person name="Ferriera S."/>
            <person name="Johnson J."/>
            <person name="Cho J.C."/>
        </authorList>
    </citation>
    <scope>NUCLEOTIDE SEQUENCE [LARGE SCALE GENOMIC DNA]</scope>
    <source>
        <strain evidence="8">ATCC BAA-864 / HTCC2501 / KCTC 12146</strain>
    </source>
</reference>
<dbReference type="Gene3D" id="3.40.50.150">
    <property type="entry name" value="Vaccinia Virus protein VP39"/>
    <property type="match status" value="1"/>
</dbReference>
<dbReference type="InterPro" id="IPR001678">
    <property type="entry name" value="MeTrfase_RsmB-F_NOP2_dom"/>
</dbReference>
<dbReference type="InterPro" id="IPR023267">
    <property type="entry name" value="RCMT"/>
</dbReference>
<dbReference type="SUPFAM" id="SSF53335">
    <property type="entry name" value="S-adenosyl-L-methionine-dependent methyltransferases"/>
    <property type="match status" value="1"/>
</dbReference>
<dbReference type="Pfam" id="PF01189">
    <property type="entry name" value="Methyltr_RsmB-F"/>
    <property type="match status" value="1"/>
</dbReference>
<dbReference type="EMBL" id="CP001712">
    <property type="protein sequence ID" value="EAR14486.1"/>
    <property type="molecule type" value="Genomic_DNA"/>
</dbReference>
<dbReference type="HOGENOM" id="CLU_005316_0_2_10"/>
<keyword evidence="4 5" id="KW-0694">RNA-binding</keyword>
<evidence type="ECO:0000313" key="8">
    <source>
        <dbReference type="Proteomes" id="UP000009049"/>
    </source>
</evidence>
<evidence type="ECO:0000256" key="5">
    <source>
        <dbReference type="PROSITE-ProRule" id="PRU01023"/>
    </source>
</evidence>
<evidence type="ECO:0000256" key="4">
    <source>
        <dbReference type="ARBA" id="ARBA00022884"/>
    </source>
</evidence>
<keyword evidence="2 5" id="KW-0808">Transferase</keyword>
<dbReference type="PROSITE" id="PS51686">
    <property type="entry name" value="SAM_MT_RSMB_NOP"/>
    <property type="match status" value="1"/>
</dbReference>
<dbReference type="Proteomes" id="UP000009049">
    <property type="component" value="Chromosome"/>
</dbReference>
<dbReference type="InterPro" id="IPR049560">
    <property type="entry name" value="MeTrfase_RsmB-F_NOP2_cat"/>
</dbReference>
<dbReference type="KEGG" id="rbi:RB2501_00381"/>
<name>A4CNL9_ROBBH</name>
<feature type="domain" description="SAM-dependent MTase RsmB/NOP-type" evidence="6">
    <location>
        <begin position="143"/>
        <end position="404"/>
    </location>
</feature>
<comment type="similarity">
    <text evidence="5">Belongs to the class I-like SAM-binding methyltransferase superfamily. RsmB/NOP family.</text>
</comment>
<dbReference type="InterPro" id="IPR029063">
    <property type="entry name" value="SAM-dependent_MTases_sf"/>
</dbReference>
<dbReference type="eggNOG" id="COG0144">
    <property type="taxonomic scope" value="Bacteria"/>
</dbReference>
<evidence type="ECO:0000256" key="1">
    <source>
        <dbReference type="ARBA" id="ARBA00022603"/>
    </source>
</evidence>
<evidence type="ECO:0000313" key="7">
    <source>
        <dbReference type="EMBL" id="EAR14486.1"/>
    </source>
</evidence>